<dbReference type="KEGG" id="spon:HME9304_01362"/>
<feature type="transmembrane region" description="Helical" evidence="2">
    <location>
        <begin position="6"/>
        <end position="27"/>
    </location>
</feature>
<evidence type="ECO:0000313" key="3">
    <source>
        <dbReference type="EMBL" id="AWX44362.1"/>
    </source>
</evidence>
<keyword evidence="4" id="KW-1185">Reference proteome</keyword>
<evidence type="ECO:0000313" key="4">
    <source>
        <dbReference type="Proteomes" id="UP000248536"/>
    </source>
</evidence>
<evidence type="ECO:0000256" key="1">
    <source>
        <dbReference type="SAM" id="MobiDB-lite"/>
    </source>
</evidence>
<proteinExistence type="predicted"/>
<keyword evidence="2" id="KW-1133">Transmembrane helix</keyword>
<dbReference type="EMBL" id="CP030104">
    <property type="protein sequence ID" value="AWX44362.1"/>
    <property type="molecule type" value="Genomic_DNA"/>
</dbReference>
<reference evidence="3 4" key="1">
    <citation type="submission" date="2018-06" db="EMBL/GenBank/DDBJ databases">
        <title>Spongiibacterium sp. HME9304 Genome sequencing and assembly.</title>
        <authorList>
            <person name="Kang H."/>
            <person name="Kim H."/>
            <person name="Joh K."/>
        </authorList>
    </citation>
    <scope>NUCLEOTIDE SEQUENCE [LARGE SCALE GENOMIC DNA]</scope>
    <source>
        <strain evidence="3 4">HME9304</strain>
    </source>
</reference>
<sequence length="73" mass="8421">MFTENKIRSVFAFLFVLAICFVVVNYSEVQKGERIGKNGIQKDALKDRKISIPKNKIRPRNEDSPENTFCTAR</sequence>
<feature type="region of interest" description="Disordered" evidence="1">
    <location>
        <begin position="54"/>
        <end position="73"/>
    </location>
</feature>
<gene>
    <name evidence="3" type="ORF">HME9304_01362</name>
</gene>
<accession>A0A2Z4LRG4</accession>
<keyword evidence="2" id="KW-0812">Transmembrane</keyword>
<name>A0A2Z4LRG4_9FLAO</name>
<keyword evidence="2" id="KW-0472">Membrane</keyword>
<evidence type="ECO:0000256" key="2">
    <source>
        <dbReference type="SAM" id="Phobius"/>
    </source>
</evidence>
<protein>
    <submittedName>
        <fullName evidence="3">Uncharacterized protein</fullName>
    </submittedName>
</protein>
<organism evidence="3 4">
    <name type="scientific">Flagellimonas maritima</name>
    <dbReference type="NCBI Taxonomy" id="1383885"/>
    <lineage>
        <taxon>Bacteria</taxon>
        <taxon>Pseudomonadati</taxon>
        <taxon>Bacteroidota</taxon>
        <taxon>Flavobacteriia</taxon>
        <taxon>Flavobacteriales</taxon>
        <taxon>Flavobacteriaceae</taxon>
        <taxon>Flagellimonas</taxon>
    </lineage>
</organism>
<dbReference type="AlphaFoldDB" id="A0A2Z4LRG4"/>
<dbReference type="Proteomes" id="UP000248536">
    <property type="component" value="Chromosome"/>
</dbReference>